<evidence type="ECO:0000313" key="1">
    <source>
        <dbReference type="EMBL" id="OGE54315.1"/>
    </source>
</evidence>
<evidence type="ECO:0000313" key="2">
    <source>
        <dbReference type="Proteomes" id="UP000177622"/>
    </source>
</evidence>
<dbReference type="AlphaFoldDB" id="A0A1F5LMF8"/>
<organism evidence="1 2">
    <name type="scientific">Penicillium arizonense</name>
    <dbReference type="NCBI Taxonomy" id="1835702"/>
    <lineage>
        <taxon>Eukaryota</taxon>
        <taxon>Fungi</taxon>
        <taxon>Dikarya</taxon>
        <taxon>Ascomycota</taxon>
        <taxon>Pezizomycotina</taxon>
        <taxon>Eurotiomycetes</taxon>
        <taxon>Eurotiomycetidae</taxon>
        <taxon>Eurotiales</taxon>
        <taxon>Aspergillaceae</taxon>
        <taxon>Penicillium</taxon>
    </lineage>
</organism>
<accession>A0A1F5LMF8</accession>
<protein>
    <submittedName>
        <fullName evidence="1">Uncharacterized protein</fullName>
    </submittedName>
</protein>
<comment type="caution">
    <text evidence="1">The sequence shown here is derived from an EMBL/GenBank/DDBJ whole genome shotgun (WGS) entry which is preliminary data.</text>
</comment>
<keyword evidence="2" id="KW-1185">Reference proteome</keyword>
<dbReference type="EMBL" id="LXJU01000006">
    <property type="protein sequence ID" value="OGE54315.1"/>
    <property type="molecule type" value="Genomic_DNA"/>
</dbReference>
<dbReference type="Proteomes" id="UP000177622">
    <property type="component" value="Unassembled WGS sequence"/>
</dbReference>
<name>A0A1F5LMF8_PENAI</name>
<dbReference type="GeneID" id="34575333"/>
<sequence length="45" mass="5061">MACGLFNRGSVDYVNVLPLDGGFRPGESYGRWKDAEKLRVQVMEV</sequence>
<reference evidence="1 2" key="1">
    <citation type="journal article" date="2016" name="Sci. Rep.">
        <title>Penicillium arizonense, a new, genome sequenced fungal species, reveals a high chemical diversity in secreted metabolites.</title>
        <authorList>
            <person name="Grijseels S."/>
            <person name="Nielsen J.C."/>
            <person name="Randelovic M."/>
            <person name="Nielsen J."/>
            <person name="Nielsen K.F."/>
            <person name="Workman M."/>
            <person name="Frisvad J.C."/>
        </authorList>
    </citation>
    <scope>NUCLEOTIDE SEQUENCE [LARGE SCALE GENOMIC DNA]</scope>
    <source>
        <strain evidence="1 2">CBS 141311</strain>
    </source>
</reference>
<proteinExistence type="predicted"/>
<gene>
    <name evidence="1" type="ORF">PENARI_c006G10777</name>
</gene>
<dbReference type="RefSeq" id="XP_022489751.1">
    <property type="nucleotide sequence ID" value="XM_022630599.1"/>
</dbReference>